<accession>A0A098LHK7</accession>
<dbReference type="Gene3D" id="1.10.3680.10">
    <property type="entry name" value="TerB-like"/>
    <property type="match status" value="1"/>
</dbReference>
<dbReference type="Proteomes" id="UP000030185">
    <property type="component" value="Unassembled WGS sequence"/>
</dbReference>
<protein>
    <recommendedName>
        <fullName evidence="3">TerB family tellurite resistance protein</fullName>
    </recommendedName>
</protein>
<proteinExistence type="predicted"/>
<evidence type="ECO:0000313" key="1">
    <source>
        <dbReference type="EMBL" id="GAL86466.1"/>
    </source>
</evidence>
<dbReference type="InterPro" id="IPR029024">
    <property type="entry name" value="TerB-like"/>
</dbReference>
<dbReference type="OrthoDB" id="851603at2"/>
<sequence>MFSLFESKKDKKFKKHLRNLVFLAKVDGKLNEVERDLIFKIGLKYGLKDYFIAELIEEVPDFDFRLPASDYERFDQIYDLVQLMVSDGVVDDHELDFCVDMAERLGFRKAVVGVLVRKISQGVSNGQNKELIRKEAEAFLTN</sequence>
<name>A0A098LHK7_9BACT</name>
<evidence type="ECO:0000313" key="2">
    <source>
        <dbReference type="Proteomes" id="UP000030185"/>
    </source>
</evidence>
<keyword evidence="2" id="KW-1185">Reference proteome</keyword>
<organism evidence="1 2">
    <name type="scientific">Sporocytophaga myxococcoides</name>
    <dbReference type="NCBI Taxonomy" id="153721"/>
    <lineage>
        <taxon>Bacteria</taxon>
        <taxon>Pseudomonadati</taxon>
        <taxon>Bacteroidota</taxon>
        <taxon>Cytophagia</taxon>
        <taxon>Cytophagales</taxon>
        <taxon>Cytophagaceae</taxon>
        <taxon>Sporocytophaga</taxon>
    </lineage>
</organism>
<gene>
    <name evidence="1" type="ORF">MYP_3695</name>
</gene>
<dbReference type="eggNOG" id="COG4103">
    <property type="taxonomic scope" value="Bacteria"/>
</dbReference>
<dbReference type="SUPFAM" id="SSF158682">
    <property type="entry name" value="TerB-like"/>
    <property type="match status" value="1"/>
</dbReference>
<evidence type="ECO:0008006" key="3">
    <source>
        <dbReference type="Google" id="ProtNLM"/>
    </source>
</evidence>
<dbReference type="AlphaFoldDB" id="A0A098LHK7"/>
<dbReference type="CDD" id="cd07177">
    <property type="entry name" value="terB_like"/>
    <property type="match status" value="1"/>
</dbReference>
<dbReference type="EMBL" id="BBLT01000008">
    <property type="protein sequence ID" value="GAL86466.1"/>
    <property type="molecule type" value="Genomic_DNA"/>
</dbReference>
<comment type="caution">
    <text evidence="1">The sequence shown here is derived from an EMBL/GenBank/DDBJ whole genome shotgun (WGS) entry which is preliminary data.</text>
</comment>
<dbReference type="RefSeq" id="WP_045466435.1">
    <property type="nucleotide sequence ID" value="NZ_BBLT01000008.1"/>
</dbReference>
<reference evidence="1 2" key="1">
    <citation type="submission" date="2014-09" db="EMBL/GenBank/DDBJ databases">
        <title>Sporocytophaga myxococcoides PG-01 genome sequencing.</title>
        <authorList>
            <person name="Liu L."/>
            <person name="Gao P.J."/>
            <person name="Chen G.J."/>
            <person name="Wang L.S."/>
        </authorList>
    </citation>
    <scope>NUCLEOTIDE SEQUENCE [LARGE SCALE GENOMIC DNA]</scope>
    <source>
        <strain evidence="1 2">PG-01</strain>
    </source>
</reference>